<protein>
    <submittedName>
        <fullName evidence="10">D-methionine transport system ATP-binding protein</fullName>
    </submittedName>
</protein>
<evidence type="ECO:0000256" key="5">
    <source>
        <dbReference type="ARBA" id="ARBA00022967"/>
    </source>
</evidence>
<evidence type="ECO:0000256" key="3">
    <source>
        <dbReference type="ARBA" id="ARBA00022741"/>
    </source>
</evidence>
<dbReference type="AlphaFoldDB" id="A0A7Z0GM34"/>
<evidence type="ECO:0000259" key="9">
    <source>
        <dbReference type="PROSITE" id="PS50893"/>
    </source>
</evidence>
<organism evidence="10 11">
    <name type="scientific">Nesterenkonia xinjiangensis</name>
    <dbReference type="NCBI Taxonomy" id="225327"/>
    <lineage>
        <taxon>Bacteria</taxon>
        <taxon>Bacillati</taxon>
        <taxon>Actinomycetota</taxon>
        <taxon>Actinomycetes</taxon>
        <taxon>Micrococcales</taxon>
        <taxon>Micrococcaceae</taxon>
        <taxon>Nesterenkonia</taxon>
    </lineage>
</organism>
<evidence type="ECO:0000256" key="1">
    <source>
        <dbReference type="ARBA" id="ARBA00022448"/>
    </source>
</evidence>
<keyword evidence="11" id="KW-1185">Reference proteome</keyword>
<dbReference type="InterPro" id="IPR003593">
    <property type="entry name" value="AAA+_ATPase"/>
</dbReference>
<name>A0A7Z0GM34_9MICC</name>
<dbReference type="PANTHER" id="PTHR43166:SF30">
    <property type="entry name" value="METHIONINE IMPORT ATP-BINDING PROTEIN METN"/>
    <property type="match status" value="1"/>
</dbReference>
<dbReference type="Gene3D" id="3.40.50.300">
    <property type="entry name" value="P-loop containing nucleotide triphosphate hydrolases"/>
    <property type="match status" value="1"/>
</dbReference>
<dbReference type="PANTHER" id="PTHR43166">
    <property type="entry name" value="AMINO ACID IMPORT ATP-BINDING PROTEIN"/>
    <property type="match status" value="1"/>
</dbReference>
<reference evidence="10 11" key="1">
    <citation type="submission" date="2020-07" db="EMBL/GenBank/DDBJ databases">
        <title>Sequencing the genomes of 1000 actinobacteria strains.</title>
        <authorList>
            <person name="Klenk H.-P."/>
        </authorList>
    </citation>
    <scope>NUCLEOTIDE SEQUENCE [LARGE SCALE GENOMIC DNA]</scope>
    <source>
        <strain evidence="10 11">DSM 15475</strain>
    </source>
</reference>
<dbReference type="InterPro" id="IPR050086">
    <property type="entry name" value="MetN_ABC_transporter-like"/>
</dbReference>
<evidence type="ECO:0000313" key="10">
    <source>
        <dbReference type="EMBL" id="NYJ78415.1"/>
    </source>
</evidence>
<evidence type="ECO:0000256" key="4">
    <source>
        <dbReference type="ARBA" id="ARBA00022840"/>
    </source>
</evidence>
<comment type="caution">
    <text evidence="10">The sequence shown here is derived from an EMBL/GenBank/DDBJ whole genome shotgun (WGS) entry which is preliminary data.</text>
</comment>
<keyword evidence="7" id="KW-0472">Membrane</keyword>
<dbReference type="SMART" id="SM00382">
    <property type="entry name" value="AAA"/>
    <property type="match status" value="1"/>
</dbReference>
<feature type="region of interest" description="Disordered" evidence="8">
    <location>
        <begin position="257"/>
        <end position="314"/>
    </location>
</feature>
<keyword evidence="3" id="KW-0547">Nucleotide-binding</keyword>
<dbReference type="EMBL" id="JACCFY010000001">
    <property type="protein sequence ID" value="NYJ78415.1"/>
    <property type="molecule type" value="Genomic_DNA"/>
</dbReference>
<dbReference type="PROSITE" id="PS50893">
    <property type="entry name" value="ABC_TRANSPORTER_2"/>
    <property type="match status" value="1"/>
</dbReference>
<keyword evidence="6" id="KW-0029">Amino-acid transport</keyword>
<feature type="compositionally biased region" description="Low complexity" evidence="8">
    <location>
        <begin position="266"/>
        <end position="293"/>
    </location>
</feature>
<proteinExistence type="predicted"/>
<dbReference type="Proteomes" id="UP000535437">
    <property type="component" value="Unassembled WGS sequence"/>
</dbReference>
<evidence type="ECO:0000256" key="7">
    <source>
        <dbReference type="ARBA" id="ARBA00023136"/>
    </source>
</evidence>
<gene>
    <name evidence="10" type="ORF">HNR09_001826</name>
</gene>
<dbReference type="PROSITE" id="PS00211">
    <property type="entry name" value="ABC_TRANSPORTER_1"/>
    <property type="match status" value="1"/>
</dbReference>
<evidence type="ECO:0000256" key="2">
    <source>
        <dbReference type="ARBA" id="ARBA00022475"/>
    </source>
</evidence>
<dbReference type="GO" id="GO:0016887">
    <property type="term" value="F:ATP hydrolysis activity"/>
    <property type="evidence" value="ECO:0007669"/>
    <property type="project" value="InterPro"/>
</dbReference>
<dbReference type="SUPFAM" id="SSF52540">
    <property type="entry name" value="P-loop containing nucleoside triphosphate hydrolases"/>
    <property type="match status" value="1"/>
</dbReference>
<keyword evidence="2" id="KW-1003">Cell membrane</keyword>
<evidence type="ECO:0000256" key="6">
    <source>
        <dbReference type="ARBA" id="ARBA00022970"/>
    </source>
</evidence>
<evidence type="ECO:0000256" key="8">
    <source>
        <dbReference type="SAM" id="MobiDB-lite"/>
    </source>
</evidence>
<keyword evidence="5" id="KW-1278">Translocase</keyword>
<feature type="domain" description="ABC transporter" evidence="9">
    <location>
        <begin position="2"/>
        <end position="244"/>
    </location>
</feature>
<keyword evidence="1" id="KW-0813">Transport</keyword>
<dbReference type="GO" id="GO:0005524">
    <property type="term" value="F:ATP binding"/>
    <property type="evidence" value="ECO:0007669"/>
    <property type="project" value="UniProtKB-KW"/>
</dbReference>
<keyword evidence="4 10" id="KW-0067">ATP-binding</keyword>
<dbReference type="InterPro" id="IPR017871">
    <property type="entry name" value="ABC_transporter-like_CS"/>
</dbReference>
<dbReference type="GO" id="GO:0006865">
    <property type="term" value="P:amino acid transport"/>
    <property type="evidence" value="ECO:0007669"/>
    <property type="project" value="UniProtKB-KW"/>
</dbReference>
<evidence type="ECO:0000313" key="11">
    <source>
        <dbReference type="Proteomes" id="UP000535437"/>
    </source>
</evidence>
<accession>A0A7Z0GM34</accession>
<dbReference type="InterPro" id="IPR027417">
    <property type="entry name" value="P-loop_NTPase"/>
</dbReference>
<dbReference type="RefSeq" id="WP_179541761.1">
    <property type="nucleotide sequence ID" value="NZ_BAAALL010000005.1"/>
</dbReference>
<dbReference type="InterPro" id="IPR003439">
    <property type="entry name" value="ABC_transporter-like_ATP-bd"/>
</dbReference>
<sequence>MISLRHVSTTFPAARGKDPIHAVDDVSLEIPRGSIQGIIGFSGAGKSTLLRNINLLERPTSGEVRVGGTELTGLGGEALRRARHQIGMIFQGFNLVNNLTVAQNVELSLKFAGERDRRVRRERAAEALEIVDITEKAKVYPAQLSGGQKQRVAIARALATRPEVLLCDEPTSALDPFTTATVLQYLADVNRELGITVVIVTHEMEVIKALADHVAVMESGRVVEQFHAAELRREGFAPRTSIGRYLVSDGISVDRRGGGVRAGSEPSAADQGADPGADQGADQGPGADPPASGREPRTASGLVAATASSEGGPR</sequence>
<dbReference type="Pfam" id="PF00005">
    <property type="entry name" value="ABC_tran"/>
    <property type="match status" value="1"/>
</dbReference>